<proteinExistence type="predicted"/>
<name>A0ABQ8K8Q4_9APHY</name>
<reference evidence="1 2" key="1">
    <citation type="journal article" date="2021" name="Environ. Microbiol.">
        <title>Gene family expansions and transcriptome signatures uncover fungal adaptations to wood decay.</title>
        <authorList>
            <person name="Hage H."/>
            <person name="Miyauchi S."/>
            <person name="Viragh M."/>
            <person name="Drula E."/>
            <person name="Min B."/>
            <person name="Chaduli D."/>
            <person name="Navarro D."/>
            <person name="Favel A."/>
            <person name="Norest M."/>
            <person name="Lesage-Meessen L."/>
            <person name="Balint B."/>
            <person name="Merenyi Z."/>
            <person name="de Eugenio L."/>
            <person name="Morin E."/>
            <person name="Martinez A.T."/>
            <person name="Baldrian P."/>
            <person name="Stursova M."/>
            <person name="Martinez M.J."/>
            <person name="Novotny C."/>
            <person name="Magnuson J.K."/>
            <person name="Spatafora J.W."/>
            <person name="Maurice S."/>
            <person name="Pangilinan J."/>
            <person name="Andreopoulos W."/>
            <person name="LaButti K."/>
            <person name="Hundley H."/>
            <person name="Na H."/>
            <person name="Kuo A."/>
            <person name="Barry K."/>
            <person name="Lipzen A."/>
            <person name="Henrissat B."/>
            <person name="Riley R."/>
            <person name="Ahrendt S."/>
            <person name="Nagy L.G."/>
            <person name="Grigoriev I.V."/>
            <person name="Martin F."/>
            <person name="Rosso M.N."/>
        </authorList>
    </citation>
    <scope>NUCLEOTIDE SEQUENCE [LARGE SCALE GENOMIC DNA]</scope>
    <source>
        <strain evidence="1 2">CIRM-BRFM 1785</strain>
    </source>
</reference>
<dbReference type="GeneID" id="72008521"/>
<dbReference type="Proteomes" id="UP000814176">
    <property type="component" value="Unassembled WGS sequence"/>
</dbReference>
<dbReference type="EMBL" id="JADCUA010000018">
    <property type="protein sequence ID" value="KAH9833579.1"/>
    <property type="molecule type" value="Genomic_DNA"/>
</dbReference>
<gene>
    <name evidence="1" type="ORF">C8Q71DRAFT_860363</name>
</gene>
<sequence length="355" mass="38191">MRCGYCYGAGSTYIVALAGTRGLEHDGRMPACLLHSVLLRRNPWRRRNVGTSYARSARTHRPPGFLAMHGITHLVQQRRSPDMCATDDAAAANRTKVAARSLQQTPRTVHDAPGGRRAVIALTSEGYKSACWGPSEAIGKSSAPGLRKCESTNRILQSGTSSERAVVNTQRRVNDDLDGRDLRRVTEIVDVAHDVGHTAGPGKHADERCVDGCGWARTSRVGVCTVADGDGRVELWVGVGMRMGNVECRGMYAEDARSAGGGMSSRTQPVLRTADTEPNAFVHRARESLRGCAATRGADVLLAEEGMSLGRPASQTTRRAYALQLVLFNAMSREKALRDEARAQNSPGQAALNAA</sequence>
<evidence type="ECO:0000313" key="1">
    <source>
        <dbReference type="EMBL" id="KAH9833579.1"/>
    </source>
</evidence>
<evidence type="ECO:0000313" key="2">
    <source>
        <dbReference type="Proteomes" id="UP000814176"/>
    </source>
</evidence>
<comment type="caution">
    <text evidence="1">The sequence shown here is derived from an EMBL/GenBank/DDBJ whole genome shotgun (WGS) entry which is preliminary data.</text>
</comment>
<keyword evidence="2" id="KW-1185">Reference proteome</keyword>
<dbReference type="RefSeq" id="XP_047776319.1">
    <property type="nucleotide sequence ID" value="XM_047927789.1"/>
</dbReference>
<protein>
    <submittedName>
        <fullName evidence="1">Uncharacterized protein</fullName>
    </submittedName>
</protein>
<accession>A0ABQ8K8Q4</accession>
<organism evidence="1 2">
    <name type="scientific">Rhodofomes roseus</name>
    <dbReference type="NCBI Taxonomy" id="34475"/>
    <lineage>
        <taxon>Eukaryota</taxon>
        <taxon>Fungi</taxon>
        <taxon>Dikarya</taxon>
        <taxon>Basidiomycota</taxon>
        <taxon>Agaricomycotina</taxon>
        <taxon>Agaricomycetes</taxon>
        <taxon>Polyporales</taxon>
        <taxon>Rhodofomes</taxon>
    </lineage>
</organism>